<reference evidence="1 2" key="1">
    <citation type="journal article" date="2022" name="Hortic Res">
        <title>A haplotype resolved chromosomal level avocado genome allows analysis of novel avocado genes.</title>
        <authorList>
            <person name="Nath O."/>
            <person name="Fletcher S.J."/>
            <person name="Hayward A."/>
            <person name="Shaw L.M."/>
            <person name="Masouleh A.K."/>
            <person name="Furtado A."/>
            <person name="Henry R.J."/>
            <person name="Mitter N."/>
        </authorList>
    </citation>
    <scope>NUCLEOTIDE SEQUENCE [LARGE SCALE GENOMIC DNA]</scope>
    <source>
        <strain evidence="2">cv. Hass</strain>
    </source>
</reference>
<evidence type="ECO:0000313" key="1">
    <source>
        <dbReference type="EMBL" id="KAJ8638105.1"/>
    </source>
</evidence>
<sequence length="360" mass="41222">MFRLFSNGDLVLSTISLNSESEYGDYYSSRTDGSGHQLVFNQSGYIYLKLRNESSFSLTQPTNMVSYGGFYHRATLDSDGVFRQYIYPKEYPNNGGCKQACYCELDEDQRPVCKCPPGYSYLDRKYTFYCCRQDFAPQSCESGGLDAEKQFELKEMSNTNWPRCDYVCLSPVNEDKCREQCLNDCLCESPVNEDKCREQCLNDCLCESPVNEDKCREQCLNDCLCNVAIFSGTECWKKKILLSIGRRGREIRGKVLIKVAKSNHSLIPSLVLLDVTQRERDQSTKILIGSLLLGSSLILNFLFLSAISVAVFFFYNRRELKQKPESSSFGMNLRSFTFKELEQVTDGFKDVKLQMGLRML</sequence>
<name>A0ACC2LXI0_PERAE</name>
<dbReference type="Proteomes" id="UP001234297">
    <property type="component" value="Chromosome 3"/>
</dbReference>
<comment type="caution">
    <text evidence="1">The sequence shown here is derived from an EMBL/GenBank/DDBJ whole genome shotgun (WGS) entry which is preliminary data.</text>
</comment>
<proteinExistence type="predicted"/>
<keyword evidence="2" id="KW-1185">Reference proteome</keyword>
<dbReference type="EMBL" id="CM056811">
    <property type="protein sequence ID" value="KAJ8638105.1"/>
    <property type="molecule type" value="Genomic_DNA"/>
</dbReference>
<evidence type="ECO:0000313" key="2">
    <source>
        <dbReference type="Proteomes" id="UP001234297"/>
    </source>
</evidence>
<gene>
    <name evidence="1" type="ORF">MRB53_012372</name>
</gene>
<protein>
    <submittedName>
        <fullName evidence="1">Uncharacterized protein</fullName>
    </submittedName>
</protein>
<accession>A0ACC2LXI0</accession>
<organism evidence="1 2">
    <name type="scientific">Persea americana</name>
    <name type="common">Avocado</name>
    <dbReference type="NCBI Taxonomy" id="3435"/>
    <lineage>
        <taxon>Eukaryota</taxon>
        <taxon>Viridiplantae</taxon>
        <taxon>Streptophyta</taxon>
        <taxon>Embryophyta</taxon>
        <taxon>Tracheophyta</taxon>
        <taxon>Spermatophyta</taxon>
        <taxon>Magnoliopsida</taxon>
        <taxon>Magnoliidae</taxon>
        <taxon>Laurales</taxon>
        <taxon>Lauraceae</taxon>
        <taxon>Persea</taxon>
    </lineage>
</organism>